<evidence type="ECO:0000313" key="2">
    <source>
        <dbReference type="EMBL" id="NKE68674.1"/>
    </source>
</evidence>
<dbReference type="EMBL" id="VTOX01000011">
    <property type="protein sequence ID" value="NKE68674.1"/>
    <property type="molecule type" value="Genomic_DNA"/>
</dbReference>
<evidence type="ECO:0000259" key="1">
    <source>
        <dbReference type="Pfam" id="PF06527"/>
    </source>
</evidence>
<dbReference type="AlphaFoldDB" id="A0A7X6DKB2"/>
<gene>
    <name evidence="2" type="ORF">RAMLITH_22895</name>
</gene>
<feature type="domain" description="TniQ" evidence="1">
    <location>
        <begin position="40"/>
        <end position="170"/>
    </location>
</feature>
<evidence type="ECO:0000313" key="3">
    <source>
        <dbReference type="Proteomes" id="UP000521868"/>
    </source>
</evidence>
<name>A0A7X6DKB2_9BURK</name>
<proteinExistence type="predicted"/>
<dbReference type="Proteomes" id="UP000521868">
    <property type="component" value="Unassembled WGS sequence"/>
</dbReference>
<comment type="caution">
    <text evidence="2">The sequence shown here is derived from an EMBL/GenBank/DDBJ whole genome shotgun (WGS) entry which is preliminary data.</text>
</comment>
<dbReference type="Pfam" id="PF06527">
    <property type="entry name" value="TniQ"/>
    <property type="match status" value="1"/>
</dbReference>
<reference evidence="2 3" key="1">
    <citation type="journal article" date="2020" name="Nature">
        <title>Bacterial chemolithoautotrophy via manganese oxidation.</title>
        <authorList>
            <person name="Yu H."/>
            <person name="Leadbetter J.R."/>
        </authorList>
    </citation>
    <scope>NUCLEOTIDE SEQUENCE [LARGE SCALE GENOMIC DNA]</scope>
    <source>
        <strain evidence="2 3">RBP-1</strain>
    </source>
</reference>
<keyword evidence="3" id="KW-1185">Reference proteome</keyword>
<accession>A0A7X6DKB2</accession>
<dbReference type="InterPro" id="IPR009492">
    <property type="entry name" value="TniQ"/>
</dbReference>
<organism evidence="2 3">
    <name type="scientific">Ramlibacter lithotrophicus</name>
    <dbReference type="NCBI Taxonomy" id="2606681"/>
    <lineage>
        <taxon>Bacteria</taxon>
        <taxon>Pseudomonadati</taxon>
        <taxon>Pseudomonadota</taxon>
        <taxon>Betaproteobacteria</taxon>
        <taxon>Burkholderiales</taxon>
        <taxon>Comamonadaceae</taxon>
        <taxon>Ramlibacter</taxon>
    </lineage>
</organism>
<protein>
    <recommendedName>
        <fullName evidence="1">TniQ domain-containing protein</fullName>
    </recommendedName>
</protein>
<sequence>MRCTGTHCGMRRRSPSSFTRWRRPVPNRTLFYPKQLLGQGTAQVQSLRSYLEHLALAHNMKPRAMLESLFATFPVTQHEAAIPTLLKRCSVHGNAALGPELRERLERATGCSLEEAGFWRFSGLLAPTNLVRNRTMYCPCCVQEGEELPYIRLLWVADCVTACPVHGVRLRLDSECGAPESERLPVQKRPSLGGVCTQCGSVGHRCVTDAPEAATQEEIAVARQVARLLALPEATINTFTPESLRSGLKQLVSAVYGGSVVRASREAGLSRASVCTWAGGGRPGLPWLVQLCLHAGADVVQLLGGSYSPLEDQSMTGKQYDVMGRTYNFAQTDNETVRRLLREAALEANPPSLREFARRHGLHIDTPKKRFPAEARALAEVGRAHLKRIRQLQYEEAVASYTRAAEALREKGSCVHERTLQQESGLVAFSQNASRVRALQSVLSRFRAHEDEEAVAAG</sequence>